<keyword evidence="2" id="KW-1185">Reference proteome</keyword>
<name>A0AAD4LY56_9AGAM</name>
<dbReference type="AlphaFoldDB" id="A0AAD4LY56"/>
<gene>
    <name evidence="1" type="ORF">B0F90DRAFT_1752816</name>
</gene>
<comment type="caution">
    <text evidence="1">The sequence shown here is derived from an EMBL/GenBank/DDBJ whole genome shotgun (WGS) entry which is preliminary data.</text>
</comment>
<reference evidence="1" key="1">
    <citation type="journal article" date="2022" name="New Phytol.">
        <title>Evolutionary transition to the ectomycorrhizal habit in the genomes of a hyperdiverse lineage of mushroom-forming fungi.</title>
        <authorList>
            <person name="Looney B."/>
            <person name="Miyauchi S."/>
            <person name="Morin E."/>
            <person name="Drula E."/>
            <person name="Courty P.E."/>
            <person name="Kohler A."/>
            <person name="Kuo A."/>
            <person name="LaButti K."/>
            <person name="Pangilinan J."/>
            <person name="Lipzen A."/>
            <person name="Riley R."/>
            <person name="Andreopoulos W."/>
            <person name="He G."/>
            <person name="Johnson J."/>
            <person name="Nolan M."/>
            <person name="Tritt A."/>
            <person name="Barry K.W."/>
            <person name="Grigoriev I.V."/>
            <person name="Nagy L.G."/>
            <person name="Hibbett D."/>
            <person name="Henrissat B."/>
            <person name="Matheny P.B."/>
            <person name="Labbe J."/>
            <person name="Martin F.M."/>
        </authorList>
    </citation>
    <scope>NUCLEOTIDE SEQUENCE</scope>
    <source>
        <strain evidence="1">BPL690</strain>
    </source>
</reference>
<organism evidence="1 2">
    <name type="scientific">Multifurca ochricompacta</name>
    <dbReference type="NCBI Taxonomy" id="376703"/>
    <lineage>
        <taxon>Eukaryota</taxon>
        <taxon>Fungi</taxon>
        <taxon>Dikarya</taxon>
        <taxon>Basidiomycota</taxon>
        <taxon>Agaricomycotina</taxon>
        <taxon>Agaricomycetes</taxon>
        <taxon>Russulales</taxon>
        <taxon>Russulaceae</taxon>
        <taxon>Multifurca</taxon>
    </lineage>
</organism>
<proteinExistence type="predicted"/>
<evidence type="ECO:0000313" key="2">
    <source>
        <dbReference type="Proteomes" id="UP001203297"/>
    </source>
</evidence>
<dbReference type="EMBL" id="WTXG01000062">
    <property type="protein sequence ID" value="KAI0295122.1"/>
    <property type="molecule type" value="Genomic_DNA"/>
</dbReference>
<dbReference type="Proteomes" id="UP001203297">
    <property type="component" value="Unassembled WGS sequence"/>
</dbReference>
<protein>
    <submittedName>
        <fullName evidence="1">Uncharacterized protein</fullName>
    </submittedName>
</protein>
<sequence>MGHPFGFRPAFSLGIEFFMAFECPNKMEYLDELITVHCGVLEMQSAQSFHFKLIRQLIASLFKHFEKLGHKQDLDEIIELIYLCVDDAKVSDQFTFACLWVSTAQFSRHPFVSAVYQKAMSLMQRAHWFPC</sequence>
<accession>A0AAD4LY56</accession>
<evidence type="ECO:0000313" key="1">
    <source>
        <dbReference type="EMBL" id="KAI0295122.1"/>
    </source>
</evidence>